<reference evidence="4" key="1">
    <citation type="submission" date="2025-08" db="UniProtKB">
        <authorList>
            <consortium name="RefSeq"/>
        </authorList>
    </citation>
    <scope>IDENTIFICATION</scope>
    <source>
        <tissue evidence="4">Leaves</tissue>
    </source>
</reference>
<evidence type="ECO:0000313" key="3">
    <source>
        <dbReference type="Proteomes" id="UP001652660"/>
    </source>
</evidence>
<keyword evidence="3" id="KW-1185">Reference proteome</keyword>
<dbReference type="Gene3D" id="3.30.70.270">
    <property type="match status" value="1"/>
</dbReference>
<dbReference type="InterPro" id="IPR005162">
    <property type="entry name" value="Retrotrans_gag_dom"/>
</dbReference>
<dbReference type="Gene3D" id="3.10.10.10">
    <property type="entry name" value="HIV Type 1 Reverse Transcriptase, subunit A, domain 1"/>
    <property type="match status" value="1"/>
</dbReference>
<dbReference type="InterPro" id="IPR000477">
    <property type="entry name" value="RT_dom"/>
</dbReference>
<dbReference type="GeneID" id="140004838"/>
<accession>A0ABM4U1D2</accession>
<dbReference type="InterPro" id="IPR021109">
    <property type="entry name" value="Peptidase_aspartic_dom_sf"/>
</dbReference>
<dbReference type="RefSeq" id="XP_071901092.1">
    <property type="nucleotide sequence ID" value="XM_072044991.1"/>
</dbReference>
<name>A0ABM4U1D2_COFAR</name>
<gene>
    <name evidence="4" type="primary">LOC140004838</name>
</gene>
<dbReference type="CDD" id="cd00303">
    <property type="entry name" value="retropepsin_like"/>
    <property type="match status" value="1"/>
</dbReference>
<evidence type="ECO:0000256" key="1">
    <source>
        <dbReference type="SAM" id="MobiDB-lite"/>
    </source>
</evidence>
<sequence length="796" mass="90918">MTKSQDDVFKKDLSELGSVVKVLRHRQESTERTLKNLDQKYESMMSMMAQMMAKFNDKDKEADSSSSIEGPKEGGKKGGSPEEGYGRSDWKENRSYTRIPKMDLPTFTGDNPREWIRKANKFFKINGVEENMKSEIAELYLRDRADTWFHGVFSGRRTIPWTELATALCKRFGEGTPEEAIEEFNKLRQEGSIADYLEKFELLKALVMPSLPHLADSYYKACFLSGLREEIVNMVKMSKPLTLADAIEAAKLQEKNLKAMHKIHKPLPNTSQQSHIHLLLVHDDSEGTVAIESGKEVESEVFCDCIEGKIGDEHIEVSVHALVGGSEHKTIRLKGLVKGRTITALIDSGSTHCFLDEQLVRNLKLESSGPSLVVKVANGEKVQSNSLTKPVVWKMQGYEFQHQFNTLKLGGCDMVLGVDWLARFSPMEFDFKGLSVKFRKGKQQVELNGERDQVQLKLIKGSRLHKWARKQANGIMAQLRAVEEEVQDSVNIPPEIEKVLQDFEEVFMEPQGLPPERSHDHSITLKEGAKPFQIRPYRCPYVQKTEVERLVQEMLGVGIILLSNSPYASPVLLVKKKDNTWRFCVDYRQLNELTVKNRYPIPLIDELLDELTGSKYFTKIDLRSGYFQIRTKTEDIHKTAFRTHQGLYEFKVMPFGLTNAPATFQGLMNHVFQKQLRKFVLVFFDDILIYSSSLQEHLEHVTEVLSILREYQLYAKRSKCVFAQTQVEYLRHIISAEGVKADPEKIEGMLKWPRPENVKQLRGFLGLTRGRTNAEQETISLYQSGLGAKEHGAVYL</sequence>
<proteinExistence type="predicted"/>
<organism evidence="3 4">
    <name type="scientific">Coffea arabica</name>
    <name type="common">Arabian coffee</name>
    <dbReference type="NCBI Taxonomy" id="13443"/>
    <lineage>
        <taxon>Eukaryota</taxon>
        <taxon>Viridiplantae</taxon>
        <taxon>Streptophyta</taxon>
        <taxon>Embryophyta</taxon>
        <taxon>Tracheophyta</taxon>
        <taxon>Spermatophyta</taxon>
        <taxon>Magnoliopsida</taxon>
        <taxon>eudicotyledons</taxon>
        <taxon>Gunneridae</taxon>
        <taxon>Pentapetalae</taxon>
        <taxon>asterids</taxon>
        <taxon>lamiids</taxon>
        <taxon>Gentianales</taxon>
        <taxon>Rubiaceae</taxon>
        <taxon>Ixoroideae</taxon>
        <taxon>Gardenieae complex</taxon>
        <taxon>Bertiereae - Coffeeae clade</taxon>
        <taxon>Coffeeae</taxon>
        <taxon>Coffea</taxon>
    </lineage>
</organism>
<dbReference type="InterPro" id="IPR043502">
    <property type="entry name" value="DNA/RNA_pol_sf"/>
</dbReference>
<dbReference type="Proteomes" id="UP001652660">
    <property type="component" value="Chromosome 4c"/>
</dbReference>
<dbReference type="Pfam" id="PF03732">
    <property type="entry name" value="Retrotrans_gag"/>
    <property type="match status" value="1"/>
</dbReference>
<dbReference type="CDD" id="cd01647">
    <property type="entry name" value="RT_LTR"/>
    <property type="match status" value="1"/>
</dbReference>
<dbReference type="Pfam" id="PF08284">
    <property type="entry name" value="RVP_2"/>
    <property type="match status" value="1"/>
</dbReference>
<dbReference type="PROSITE" id="PS50878">
    <property type="entry name" value="RT_POL"/>
    <property type="match status" value="1"/>
</dbReference>
<feature type="region of interest" description="Disordered" evidence="1">
    <location>
        <begin position="53"/>
        <end position="92"/>
    </location>
</feature>
<protein>
    <recommendedName>
        <fullName evidence="2">Reverse transcriptase domain-containing protein</fullName>
    </recommendedName>
</protein>
<dbReference type="InterPro" id="IPR053134">
    <property type="entry name" value="RNA-dir_DNA_polymerase"/>
</dbReference>
<feature type="domain" description="Reverse transcriptase" evidence="2">
    <location>
        <begin position="555"/>
        <end position="734"/>
    </location>
</feature>
<dbReference type="Pfam" id="PF00078">
    <property type="entry name" value="RVT_1"/>
    <property type="match status" value="1"/>
</dbReference>
<evidence type="ECO:0000313" key="4">
    <source>
        <dbReference type="RefSeq" id="XP_071901092.1"/>
    </source>
</evidence>
<evidence type="ECO:0000259" key="2">
    <source>
        <dbReference type="PROSITE" id="PS50878"/>
    </source>
</evidence>
<dbReference type="SUPFAM" id="SSF56672">
    <property type="entry name" value="DNA/RNA polymerases"/>
    <property type="match status" value="1"/>
</dbReference>
<dbReference type="SUPFAM" id="SSF50630">
    <property type="entry name" value="Acid proteases"/>
    <property type="match status" value="1"/>
</dbReference>
<dbReference type="PANTHER" id="PTHR24559:SF450">
    <property type="entry name" value="RNA-DIRECTED DNA POLYMERASE HOMOLOG"/>
    <property type="match status" value="1"/>
</dbReference>
<dbReference type="Gene3D" id="2.40.70.10">
    <property type="entry name" value="Acid Proteases"/>
    <property type="match status" value="1"/>
</dbReference>
<dbReference type="InterPro" id="IPR043128">
    <property type="entry name" value="Rev_trsase/Diguanyl_cyclase"/>
</dbReference>
<dbReference type="PANTHER" id="PTHR24559">
    <property type="entry name" value="TRANSPOSON TY3-I GAG-POL POLYPROTEIN"/>
    <property type="match status" value="1"/>
</dbReference>
<feature type="compositionally biased region" description="Basic and acidic residues" evidence="1">
    <location>
        <begin position="70"/>
        <end position="92"/>
    </location>
</feature>